<sequence>MQNSKVCLLDLKQVAKRHSKRNLGTATYIHHGLLRLSQQTKQQFMQAQTRGPTDQDNNTKCHPPHERLDACNLKYKPLCDLNYTVFCQTSCKRIYIGHSTTKELQGWLSKTSRVSLLWSKAEKIFKRNLKTRSIKSVIRFIFMRA</sequence>
<accession>A0A7C9B060</accession>
<organism evidence="1">
    <name type="scientific">Opuntia streptacantha</name>
    <name type="common">Prickly pear cactus</name>
    <name type="synonym">Opuntia cardona</name>
    <dbReference type="NCBI Taxonomy" id="393608"/>
    <lineage>
        <taxon>Eukaryota</taxon>
        <taxon>Viridiplantae</taxon>
        <taxon>Streptophyta</taxon>
        <taxon>Embryophyta</taxon>
        <taxon>Tracheophyta</taxon>
        <taxon>Spermatophyta</taxon>
        <taxon>Magnoliopsida</taxon>
        <taxon>eudicotyledons</taxon>
        <taxon>Gunneridae</taxon>
        <taxon>Pentapetalae</taxon>
        <taxon>Caryophyllales</taxon>
        <taxon>Cactineae</taxon>
        <taxon>Cactaceae</taxon>
        <taxon>Opuntioideae</taxon>
        <taxon>Opuntia</taxon>
    </lineage>
</organism>
<proteinExistence type="predicted"/>
<reference evidence="1" key="2">
    <citation type="submission" date="2020-07" db="EMBL/GenBank/DDBJ databases">
        <authorList>
            <person name="Vera ALvarez R."/>
            <person name="Arias-Moreno D.M."/>
            <person name="Jimenez-Jacinto V."/>
            <person name="Jimenez-Bremont J.F."/>
            <person name="Swaminathan K."/>
            <person name="Moose S.P."/>
            <person name="Guerrero-Gonzalez M.L."/>
            <person name="Marino-Ramirez L."/>
            <person name="Landsman D."/>
            <person name="Rodriguez-Kessler M."/>
            <person name="Delgado-Sanchez P."/>
        </authorList>
    </citation>
    <scope>NUCLEOTIDE SEQUENCE</scope>
    <source>
        <tissue evidence="1">Cladode</tissue>
    </source>
</reference>
<dbReference type="AlphaFoldDB" id="A0A7C9B060"/>
<name>A0A7C9B060_OPUST</name>
<reference evidence="1" key="1">
    <citation type="journal article" date="2013" name="J. Plant Res.">
        <title>Effect of fungi and light on seed germination of three Opuntia species from semiarid lands of central Mexico.</title>
        <authorList>
            <person name="Delgado-Sanchez P."/>
            <person name="Jimenez-Bremont J.F."/>
            <person name="Guerrero-Gonzalez Mde L."/>
            <person name="Flores J."/>
        </authorList>
    </citation>
    <scope>NUCLEOTIDE SEQUENCE</scope>
    <source>
        <tissue evidence="1">Cladode</tissue>
    </source>
</reference>
<protein>
    <submittedName>
        <fullName evidence="1">Uncharacterized protein</fullName>
    </submittedName>
</protein>
<evidence type="ECO:0000313" key="1">
    <source>
        <dbReference type="EMBL" id="MBA4680514.1"/>
    </source>
</evidence>
<dbReference type="EMBL" id="GISG01287474">
    <property type="protein sequence ID" value="MBA4680514.1"/>
    <property type="molecule type" value="Transcribed_RNA"/>
</dbReference>